<protein>
    <recommendedName>
        <fullName evidence="1">Carbamoyltransferase C-terminal domain-containing protein</fullName>
    </recommendedName>
</protein>
<evidence type="ECO:0000313" key="2">
    <source>
        <dbReference type="EMBL" id="OLT62086.1"/>
    </source>
</evidence>
<evidence type="ECO:0000313" key="3">
    <source>
        <dbReference type="Proteomes" id="UP000186657"/>
    </source>
</evidence>
<dbReference type="InterPro" id="IPR031730">
    <property type="entry name" value="Carbam_trans_C"/>
</dbReference>
<feature type="domain" description="Carbamoyltransferase C-terminal" evidence="1">
    <location>
        <begin position="1"/>
        <end position="113"/>
    </location>
</feature>
<dbReference type="AlphaFoldDB" id="A0A1U7N817"/>
<accession>A0A1U7N817</accession>
<proteinExistence type="predicted"/>
<comment type="caution">
    <text evidence="2">The sequence shown here is derived from an EMBL/GenBank/DDBJ whole genome shotgun (WGS) entry which is preliminary data.</text>
</comment>
<keyword evidence="3" id="KW-1185">Reference proteome</keyword>
<reference evidence="2 3" key="1">
    <citation type="submission" date="2016-10" db="EMBL/GenBank/DDBJ databases">
        <title>Comparative genomics uncovers the prolific and rare metabolic potential of the cyanobacterial genus Moorea.</title>
        <authorList>
            <person name="Leao T."/>
            <person name="Castelao G."/>
            <person name="Korobeynikov A."/>
            <person name="Monroe E.A."/>
            <person name="Podell S."/>
            <person name="Glukhov E."/>
            <person name="Allen E."/>
            <person name="Gerwick W.H."/>
            <person name="Gerwick L."/>
        </authorList>
    </citation>
    <scope>NUCLEOTIDE SEQUENCE [LARGE SCALE GENOMIC DNA]</scope>
    <source>
        <strain evidence="2 3">PNG5-198</strain>
    </source>
</reference>
<evidence type="ECO:0000259" key="1">
    <source>
        <dbReference type="Pfam" id="PF16861"/>
    </source>
</evidence>
<dbReference type="Gene3D" id="3.90.870.20">
    <property type="entry name" value="Carbamoyltransferase, C-terminal domain"/>
    <property type="match status" value="1"/>
</dbReference>
<name>A0A1U7N817_9CYAN</name>
<dbReference type="Pfam" id="PF16861">
    <property type="entry name" value="Carbam_trans_C"/>
    <property type="match status" value="1"/>
</dbReference>
<gene>
    <name evidence="2" type="ORF">BJP37_26765</name>
</gene>
<organism evidence="2 3">
    <name type="scientific">Moorena bouillonii PNG</name>
    <dbReference type="NCBI Taxonomy" id="568701"/>
    <lineage>
        <taxon>Bacteria</taxon>
        <taxon>Bacillati</taxon>
        <taxon>Cyanobacteriota</taxon>
        <taxon>Cyanophyceae</taxon>
        <taxon>Coleofasciculales</taxon>
        <taxon>Coleofasciculaceae</taxon>
        <taxon>Moorena</taxon>
    </lineage>
</organism>
<dbReference type="EMBL" id="MKZS01000001">
    <property type="protein sequence ID" value="OLT62086.1"/>
    <property type="molecule type" value="Genomic_DNA"/>
</dbReference>
<dbReference type="PANTHER" id="PTHR34847:SF1">
    <property type="entry name" value="NODULATION PROTEIN U"/>
    <property type="match status" value="1"/>
</dbReference>
<dbReference type="PANTHER" id="PTHR34847">
    <property type="entry name" value="NODULATION PROTEIN U"/>
    <property type="match status" value="1"/>
</dbReference>
<dbReference type="InterPro" id="IPR038152">
    <property type="entry name" value="Carbam_trans_C_sf"/>
</dbReference>
<dbReference type="Proteomes" id="UP000186657">
    <property type="component" value="Unassembled WGS sequence"/>
</dbReference>
<sequence>MKEIVNTKIKFREPFRPFAPVILAEQVNQYFSGSNLQNQYLPRYMQMVAPILEDKQEQIQAVCHNGTGRLQAIRQESNPFYYQVIEKFGEATEITVLLNTSYNLRGEPIVNTP</sequence>
<dbReference type="InterPro" id="IPR051338">
    <property type="entry name" value="NodU/CmcH_Carbamoyltrnsfr"/>
</dbReference>